<feature type="compositionally biased region" description="Polar residues" evidence="1">
    <location>
        <begin position="207"/>
        <end position="230"/>
    </location>
</feature>
<name>A0AAN8WWP9_HALRR</name>
<feature type="region of interest" description="Disordered" evidence="1">
    <location>
        <begin position="350"/>
        <end position="381"/>
    </location>
</feature>
<keyword evidence="3" id="KW-1185">Reference proteome</keyword>
<feature type="region of interest" description="Disordered" evidence="1">
    <location>
        <begin position="141"/>
        <end position="179"/>
    </location>
</feature>
<feature type="region of interest" description="Disordered" evidence="1">
    <location>
        <begin position="205"/>
        <end position="233"/>
    </location>
</feature>
<evidence type="ECO:0000313" key="2">
    <source>
        <dbReference type="EMBL" id="KAK7071786.1"/>
    </source>
</evidence>
<sequence length="588" mass="65753">SLMLKLIFICSGDELIQYQCCSIPRHGNTHNAGADGVHHPEERRQDGCIGTLMACHLPPSGTYSELAANSNLTDDDFEFRARGGSFWSQTTTTLALSENGELLQSPIDVAPNRLLDFTLMPKSRPCSYILQTMSNNIAISQPGDHISNGPNNNRAHNLPNASEYSNTNSKEEKTVSKRRNMSFTLHQPIIHEIPFEMCQEVTENEQPKFTQNEQGNSSQKYLDMSTTSRQRLTRGRRNALFRKTVVKEHRQIVTSSLKKPKLKSRLTKKLRQYVNVCDKPLCLVSEDLRCSKNHYLNMAHTNQVIYTPPQNKTSEKRKFESLNKIGINNDATVENSSIWNASREANIDHEKCSSSAEGSSLSDSPLSTYDSDNDQFPSLSSSESCSNVLAHNVDKQLEKHDSPSSVKFYQNMMASTNDKLDFAYENLTLKDHHATRKSQDFIQSAYELRQCHRTTPHFMSSSNINTLDSSDPNIGSSNPKSNSKLAHSLEIPITLRANVYAYKGATNIHGLFSCSSMAQLAQNSVENYLDLAVKAQVRNSFNFWGNSDITCISQTEINNPKLYYDNGISSAPATSCVTMKSCSDGKII</sequence>
<gene>
    <name evidence="2" type="ORF">SK128_026201</name>
</gene>
<feature type="compositionally biased region" description="Polar residues" evidence="1">
    <location>
        <begin position="148"/>
        <end position="168"/>
    </location>
</feature>
<comment type="caution">
    <text evidence="2">The sequence shown here is derived from an EMBL/GenBank/DDBJ whole genome shotgun (WGS) entry which is preliminary data.</text>
</comment>
<feature type="compositionally biased region" description="Low complexity" evidence="1">
    <location>
        <begin position="353"/>
        <end position="370"/>
    </location>
</feature>
<dbReference type="AlphaFoldDB" id="A0AAN8WWP9"/>
<dbReference type="Proteomes" id="UP001381693">
    <property type="component" value="Unassembled WGS sequence"/>
</dbReference>
<proteinExistence type="predicted"/>
<feature type="non-terminal residue" evidence="2">
    <location>
        <position position="1"/>
    </location>
</feature>
<evidence type="ECO:0000256" key="1">
    <source>
        <dbReference type="SAM" id="MobiDB-lite"/>
    </source>
</evidence>
<accession>A0AAN8WWP9</accession>
<organism evidence="2 3">
    <name type="scientific">Halocaridina rubra</name>
    <name type="common">Hawaiian red shrimp</name>
    <dbReference type="NCBI Taxonomy" id="373956"/>
    <lineage>
        <taxon>Eukaryota</taxon>
        <taxon>Metazoa</taxon>
        <taxon>Ecdysozoa</taxon>
        <taxon>Arthropoda</taxon>
        <taxon>Crustacea</taxon>
        <taxon>Multicrustacea</taxon>
        <taxon>Malacostraca</taxon>
        <taxon>Eumalacostraca</taxon>
        <taxon>Eucarida</taxon>
        <taxon>Decapoda</taxon>
        <taxon>Pleocyemata</taxon>
        <taxon>Caridea</taxon>
        <taxon>Atyoidea</taxon>
        <taxon>Atyidae</taxon>
        <taxon>Halocaridina</taxon>
    </lineage>
</organism>
<protein>
    <submittedName>
        <fullName evidence="2">Uncharacterized protein</fullName>
    </submittedName>
</protein>
<reference evidence="2 3" key="1">
    <citation type="submission" date="2023-11" db="EMBL/GenBank/DDBJ databases">
        <title>Halocaridina rubra genome assembly.</title>
        <authorList>
            <person name="Smith C."/>
        </authorList>
    </citation>
    <scope>NUCLEOTIDE SEQUENCE [LARGE SCALE GENOMIC DNA]</scope>
    <source>
        <strain evidence="2">EP-1</strain>
        <tissue evidence="2">Whole</tissue>
    </source>
</reference>
<dbReference type="EMBL" id="JAXCGZ010013932">
    <property type="protein sequence ID" value="KAK7071786.1"/>
    <property type="molecule type" value="Genomic_DNA"/>
</dbReference>
<evidence type="ECO:0000313" key="3">
    <source>
        <dbReference type="Proteomes" id="UP001381693"/>
    </source>
</evidence>
<feature type="region of interest" description="Disordered" evidence="1">
    <location>
        <begin position="461"/>
        <end position="482"/>
    </location>
</feature>